<evidence type="ECO:0000256" key="4">
    <source>
        <dbReference type="ARBA" id="ARBA00022692"/>
    </source>
</evidence>
<dbReference type="InterPro" id="IPR045621">
    <property type="entry name" value="BPD_transp_1_N"/>
</dbReference>
<keyword evidence="9" id="KW-1185">Reference proteome</keyword>
<evidence type="ECO:0000256" key="3">
    <source>
        <dbReference type="ARBA" id="ARBA00022475"/>
    </source>
</evidence>
<comment type="caution">
    <text evidence="8">The sequence shown here is derived from an EMBL/GenBank/DDBJ whole genome shotgun (WGS) entry which is preliminary data.</text>
</comment>
<dbReference type="EMBL" id="AABTCC010000018">
    <property type="protein sequence ID" value="EAI8859448.1"/>
    <property type="molecule type" value="Genomic_DNA"/>
</dbReference>
<dbReference type="PANTHER" id="PTHR43163:SF6">
    <property type="entry name" value="DIPEPTIDE TRANSPORT SYSTEM PERMEASE PROTEIN DPPB-RELATED"/>
    <property type="match status" value="1"/>
</dbReference>
<evidence type="ECO:0000256" key="2">
    <source>
        <dbReference type="ARBA" id="ARBA00022448"/>
    </source>
</evidence>
<dbReference type="AlphaFoldDB" id="A0A5L4H924"/>
<dbReference type="Proteomes" id="UP000535509">
    <property type="component" value="Unassembled WGS sequence"/>
</dbReference>
<evidence type="ECO:0000313" key="9">
    <source>
        <dbReference type="Proteomes" id="UP000535509"/>
    </source>
</evidence>
<sequence>MWIFAAKRAVQTIFLICIFSLFIFIMIEFSSGNIVSGLYGDNIQALNPALKERILANLGLDRPLMVRYFEWFLNFIRGDFGFSFISGEKVIDIIKDRLPYTLILGTISFFLSFVLAVILGGLSAIFQGSLFDKIVMIITLSFFSVPSFWLSLIFIMFFSVILGIFPSSGAYDIGTQGNFIDLAHHMILPILVLSLSHLAIYIRLVRTTVLEALKEPFVTSYRSWGVDKKDIYLKLVLRYSLLPVISYFGANSAVILSGTYVVETVFSIGGLGNTTINALLDKDYPLALIIILLSTIFVVFINLIVEISAKILNPRF</sequence>
<accession>A0A5L4H924</accession>
<evidence type="ECO:0000256" key="6">
    <source>
        <dbReference type="ARBA" id="ARBA00023136"/>
    </source>
</evidence>
<gene>
    <name evidence="8" type="ORF">CX802_06355</name>
</gene>
<dbReference type="Gene3D" id="1.10.3720.10">
    <property type="entry name" value="MetI-like"/>
    <property type="match status" value="1"/>
</dbReference>
<proteinExistence type="inferred from homology"/>
<dbReference type="PANTHER" id="PTHR43163">
    <property type="entry name" value="DIPEPTIDE TRANSPORT SYSTEM PERMEASE PROTEIN DPPB-RELATED"/>
    <property type="match status" value="1"/>
</dbReference>
<keyword evidence="3" id="KW-1003">Cell membrane</keyword>
<dbReference type="PROSITE" id="PS50928">
    <property type="entry name" value="ABC_TM1"/>
    <property type="match status" value="1"/>
</dbReference>
<dbReference type="InterPro" id="IPR000515">
    <property type="entry name" value="MetI-like"/>
</dbReference>
<dbReference type="InterPro" id="IPR035906">
    <property type="entry name" value="MetI-like_sf"/>
</dbReference>
<dbReference type="GO" id="GO:0005886">
    <property type="term" value="C:plasma membrane"/>
    <property type="evidence" value="ECO:0007669"/>
    <property type="project" value="UniProtKB-SubCell"/>
</dbReference>
<reference evidence="8 9" key="1">
    <citation type="submission" date="2018-06" db="EMBL/GenBank/DDBJ databases">
        <authorList>
            <consortium name="PulseNet: The National Subtyping Network for Foodborne Disease Surveillance"/>
            <person name="Tarr C.L."/>
            <person name="Trees E."/>
            <person name="Katz L.S."/>
            <person name="Carleton-Romer H.A."/>
            <person name="Stroika S."/>
            <person name="Kucerova Z."/>
            <person name="Roache K.F."/>
            <person name="Sabol A.L."/>
            <person name="Besser J."/>
            <person name="Gerner-Smidt P."/>
        </authorList>
    </citation>
    <scope>NUCLEOTIDE SEQUENCE [LARGE SCALE GENOMIC DNA]</scope>
    <source>
        <strain evidence="8 9">PNUSAC001503</strain>
    </source>
</reference>
<dbReference type="Pfam" id="PF19300">
    <property type="entry name" value="BPD_transp_1_N"/>
    <property type="match status" value="1"/>
</dbReference>
<name>A0A5L4H924_CAMFE</name>
<feature type="transmembrane region" description="Helical" evidence="7">
    <location>
        <begin position="12"/>
        <end position="31"/>
    </location>
</feature>
<feature type="transmembrane region" description="Helical" evidence="7">
    <location>
        <begin position="185"/>
        <end position="204"/>
    </location>
</feature>
<comment type="subcellular location">
    <subcellularLocation>
        <location evidence="1 7">Cell membrane</location>
        <topology evidence="1 7">Multi-pass membrane protein</topology>
    </subcellularLocation>
</comment>
<keyword evidence="5 7" id="KW-1133">Transmembrane helix</keyword>
<feature type="transmembrane region" description="Helical" evidence="7">
    <location>
        <begin position="284"/>
        <end position="305"/>
    </location>
</feature>
<dbReference type="Pfam" id="PF00528">
    <property type="entry name" value="BPD_transp_1"/>
    <property type="match status" value="1"/>
</dbReference>
<protein>
    <submittedName>
        <fullName evidence="8">ABC transporter permease</fullName>
    </submittedName>
</protein>
<feature type="transmembrane region" description="Helical" evidence="7">
    <location>
        <begin position="239"/>
        <end position="262"/>
    </location>
</feature>
<feature type="transmembrane region" description="Helical" evidence="7">
    <location>
        <begin position="100"/>
        <end position="122"/>
    </location>
</feature>
<dbReference type="GeneID" id="61065467"/>
<evidence type="ECO:0000256" key="5">
    <source>
        <dbReference type="ARBA" id="ARBA00022989"/>
    </source>
</evidence>
<keyword evidence="6 7" id="KW-0472">Membrane</keyword>
<dbReference type="GO" id="GO:0055085">
    <property type="term" value="P:transmembrane transport"/>
    <property type="evidence" value="ECO:0007669"/>
    <property type="project" value="InterPro"/>
</dbReference>
<dbReference type="SUPFAM" id="SSF161098">
    <property type="entry name" value="MetI-like"/>
    <property type="match status" value="1"/>
</dbReference>
<dbReference type="CDD" id="cd06261">
    <property type="entry name" value="TM_PBP2"/>
    <property type="match status" value="1"/>
</dbReference>
<comment type="similarity">
    <text evidence="7">Belongs to the binding-protein-dependent transport system permease family.</text>
</comment>
<dbReference type="OMA" id="VTDYLWH"/>
<dbReference type="RefSeq" id="WP_002850729.1">
    <property type="nucleotide sequence ID" value="NZ_AACCWO020000050.1"/>
</dbReference>
<evidence type="ECO:0000313" key="8">
    <source>
        <dbReference type="EMBL" id="EAI8859448.1"/>
    </source>
</evidence>
<feature type="transmembrane region" description="Helical" evidence="7">
    <location>
        <begin position="134"/>
        <end position="165"/>
    </location>
</feature>
<keyword evidence="4 7" id="KW-0812">Transmembrane</keyword>
<evidence type="ECO:0000256" key="7">
    <source>
        <dbReference type="RuleBase" id="RU363032"/>
    </source>
</evidence>
<keyword evidence="2 7" id="KW-0813">Transport</keyword>
<evidence type="ECO:0000256" key="1">
    <source>
        <dbReference type="ARBA" id="ARBA00004651"/>
    </source>
</evidence>
<organism evidence="8 9">
    <name type="scientific">Campylobacter fetus</name>
    <dbReference type="NCBI Taxonomy" id="196"/>
    <lineage>
        <taxon>Bacteria</taxon>
        <taxon>Pseudomonadati</taxon>
        <taxon>Campylobacterota</taxon>
        <taxon>Epsilonproteobacteria</taxon>
        <taxon>Campylobacterales</taxon>
        <taxon>Campylobacteraceae</taxon>
        <taxon>Campylobacter</taxon>
    </lineage>
</organism>